<dbReference type="InterPro" id="IPR008949">
    <property type="entry name" value="Isoprenoid_synthase_dom_sf"/>
</dbReference>
<reference evidence="8" key="1">
    <citation type="submission" date="2016-03" db="EMBL/GenBank/DDBJ databases">
        <title>Complete genome sequence of the type strain Actinoalloteichus hymeniacidonis DSM 45092.</title>
        <authorList>
            <person name="Schaffert L."/>
            <person name="Albersmeier A."/>
            <person name="Winkler A."/>
            <person name="Kalinowski J."/>
            <person name="Zotchev S."/>
            <person name="Ruckert C."/>
        </authorList>
    </citation>
    <scope>NUCLEOTIDE SEQUENCE [LARGE SCALE GENOMIC DNA]</scope>
    <source>
        <strain evidence="8">HPA177(T) (DSM 45092(T))</strain>
    </source>
</reference>
<accession>A0AAC9HPT9</accession>
<dbReference type="PANTHER" id="PTHR12001:SF69">
    <property type="entry name" value="ALL TRANS-POLYPRENYL-DIPHOSPHATE SYNTHASE PDSS1"/>
    <property type="match status" value="1"/>
</dbReference>
<dbReference type="Gene3D" id="1.10.600.10">
    <property type="entry name" value="Farnesyl Diphosphate Synthase"/>
    <property type="match status" value="1"/>
</dbReference>
<dbReference type="CDD" id="cd00685">
    <property type="entry name" value="Trans_IPPS_HT"/>
    <property type="match status" value="1"/>
</dbReference>
<keyword evidence="8" id="KW-1185">Reference proteome</keyword>
<proteinExistence type="inferred from homology"/>
<comment type="cofactor">
    <cofactor evidence="1">
        <name>Mg(2+)</name>
        <dbReference type="ChEBI" id="CHEBI:18420"/>
    </cofactor>
</comment>
<evidence type="ECO:0000313" key="7">
    <source>
        <dbReference type="EMBL" id="AOS63205.1"/>
    </source>
</evidence>
<dbReference type="InterPro" id="IPR000092">
    <property type="entry name" value="Polyprenyl_synt"/>
</dbReference>
<dbReference type="AlphaFoldDB" id="A0AAC9HPT9"/>
<dbReference type="PANTHER" id="PTHR12001">
    <property type="entry name" value="GERANYLGERANYL PYROPHOSPHATE SYNTHASE"/>
    <property type="match status" value="1"/>
</dbReference>
<keyword evidence="3 6" id="KW-0808">Transferase</keyword>
<evidence type="ECO:0000256" key="2">
    <source>
        <dbReference type="ARBA" id="ARBA00006706"/>
    </source>
</evidence>
<dbReference type="GO" id="GO:0008299">
    <property type="term" value="P:isoprenoid biosynthetic process"/>
    <property type="evidence" value="ECO:0007669"/>
    <property type="project" value="InterPro"/>
</dbReference>
<keyword evidence="5" id="KW-0460">Magnesium</keyword>
<protein>
    <submittedName>
        <fullName evidence="7">Geranylgeranyl pyrophosphate synthase</fullName>
        <ecNumber evidence="7">2.5.1.30</ecNumber>
    </submittedName>
</protein>
<sequence length="340" mass="36367">MTTRSQSSNSSFPRLATDLRSVQESIVDSITVGDDRARGPFEHFTRRPGRLFRPTLTLTSSYVVEPQIATDQAVRAATIVELLHIATLCHDDLCDNAQTRRGQPTINAVFGNTTALISGDYLLACATSLAATLGTVSMRIVGETLKTVCLGQLQEGLDLYDVDRTEDAYFSCIAGKTAALMEAAAMLGVAAAGGDAATRSGMGSYGRNLGIAFQIWDDVLDIWAPGETTGKETGQDLANGVYTLPVIYALQERRAELAPLLGAGEFTPQRRSEILAVLDRTDAAERAMRVARAHVEQALTDVTALSGVAPDAAGRLLSVARNLMPEIDRLIHAPAEFEVA</sequence>
<dbReference type="EMBL" id="CP014859">
    <property type="protein sequence ID" value="AOS63205.1"/>
    <property type="molecule type" value="Genomic_DNA"/>
</dbReference>
<dbReference type="EC" id="2.5.1.30" evidence="7"/>
<dbReference type="Pfam" id="PF00348">
    <property type="entry name" value="polyprenyl_synt"/>
    <property type="match status" value="1"/>
</dbReference>
<organism evidence="7 8">
    <name type="scientific">Actinoalloteichus hymeniacidonis</name>
    <dbReference type="NCBI Taxonomy" id="340345"/>
    <lineage>
        <taxon>Bacteria</taxon>
        <taxon>Bacillati</taxon>
        <taxon>Actinomycetota</taxon>
        <taxon>Actinomycetes</taxon>
        <taxon>Pseudonocardiales</taxon>
        <taxon>Pseudonocardiaceae</taxon>
        <taxon>Actinoalloteichus</taxon>
    </lineage>
</organism>
<dbReference type="SUPFAM" id="SSF48576">
    <property type="entry name" value="Terpenoid synthases"/>
    <property type="match status" value="1"/>
</dbReference>
<evidence type="ECO:0000256" key="3">
    <source>
        <dbReference type="ARBA" id="ARBA00022679"/>
    </source>
</evidence>
<keyword evidence="4" id="KW-0479">Metal-binding</keyword>
<comment type="similarity">
    <text evidence="2 6">Belongs to the FPP/GGPP synthase family.</text>
</comment>
<dbReference type="Proteomes" id="UP000095210">
    <property type="component" value="Chromosome"/>
</dbReference>
<evidence type="ECO:0000256" key="6">
    <source>
        <dbReference type="RuleBase" id="RU004466"/>
    </source>
</evidence>
<evidence type="ECO:0000256" key="4">
    <source>
        <dbReference type="ARBA" id="ARBA00022723"/>
    </source>
</evidence>
<dbReference type="KEGG" id="ahm:TL08_11955"/>
<name>A0AAC9HPT9_9PSEU</name>
<gene>
    <name evidence="7" type="ORF">TL08_11955</name>
</gene>
<dbReference type="PROSITE" id="PS00444">
    <property type="entry name" value="POLYPRENYL_SYNTHASE_2"/>
    <property type="match status" value="1"/>
</dbReference>
<dbReference type="GO" id="GO:0000010">
    <property type="term" value="F:heptaprenyl diphosphate synthase activity"/>
    <property type="evidence" value="ECO:0007669"/>
    <property type="project" value="UniProtKB-EC"/>
</dbReference>
<dbReference type="SFLD" id="SFLDS00005">
    <property type="entry name" value="Isoprenoid_Synthase_Type_I"/>
    <property type="match status" value="1"/>
</dbReference>
<evidence type="ECO:0000256" key="1">
    <source>
        <dbReference type="ARBA" id="ARBA00001946"/>
    </source>
</evidence>
<dbReference type="InterPro" id="IPR033749">
    <property type="entry name" value="Polyprenyl_synt_CS"/>
</dbReference>
<evidence type="ECO:0000256" key="5">
    <source>
        <dbReference type="ARBA" id="ARBA00022842"/>
    </source>
</evidence>
<dbReference type="GO" id="GO:0046872">
    <property type="term" value="F:metal ion binding"/>
    <property type="evidence" value="ECO:0007669"/>
    <property type="project" value="UniProtKB-KW"/>
</dbReference>
<evidence type="ECO:0000313" key="8">
    <source>
        <dbReference type="Proteomes" id="UP000095210"/>
    </source>
</evidence>